<protein>
    <recommendedName>
        <fullName evidence="3">F-box protein</fullName>
    </recommendedName>
</protein>
<gene>
    <name evidence="1" type="ORF">HPP92_021053</name>
</gene>
<reference evidence="1 2" key="1">
    <citation type="journal article" date="2020" name="Nat. Food">
        <title>A phased Vanilla planifolia genome enables genetic improvement of flavour and production.</title>
        <authorList>
            <person name="Hasing T."/>
            <person name="Tang H."/>
            <person name="Brym M."/>
            <person name="Khazi F."/>
            <person name="Huang T."/>
            <person name="Chambers A.H."/>
        </authorList>
    </citation>
    <scope>NUCLEOTIDE SEQUENCE [LARGE SCALE GENOMIC DNA]</scope>
    <source>
        <tissue evidence="1">Leaf</tissue>
    </source>
</reference>
<evidence type="ECO:0008006" key="3">
    <source>
        <dbReference type="Google" id="ProtNLM"/>
    </source>
</evidence>
<sequence length="74" mass="8156">MHTRSGLRYPHIVPTVAPSPLKRSSGHGIMSFPRKRARSLFHSMDFMDGLPDDLVLLILSKLSSTANAPSDLIN</sequence>
<proteinExistence type="predicted"/>
<dbReference type="EMBL" id="JADCNM010000011">
    <property type="protein sequence ID" value="KAG0462577.1"/>
    <property type="molecule type" value="Genomic_DNA"/>
</dbReference>
<accession>A0A835UI57</accession>
<dbReference type="Proteomes" id="UP000639772">
    <property type="component" value="Chromosome 11"/>
</dbReference>
<dbReference type="OrthoDB" id="265717at2759"/>
<organism evidence="1 2">
    <name type="scientific">Vanilla planifolia</name>
    <name type="common">Vanilla</name>
    <dbReference type="NCBI Taxonomy" id="51239"/>
    <lineage>
        <taxon>Eukaryota</taxon>
        <taxon>Viridiplantae</taxon>
        <taxon>Streptophyta</taxon>
        <taxon>Embryophyta</taxon>
        <taxon>Tracheophyta</taxon>
        <taxon>Spermatophyta</taxon>
        <taxon>Magnoliopsida</taxon>
        <taxon>Liliopsida</taxon>
        <taxon>Asparagales</taxon>
        <taxon>Orchidaceae</taxon>
        <taxon>Vanilloideae</taxon>
        <taxon>Vanilleae</taxon>
        <taxon>Vanilla</taxon>
    </lineage>
</organism>
<evidence type="ECO:0000313" key="2">
    <source>
        <dbReference type="Proteomes" id="UP000639772"/>
    </source>
</evidence>
<name>A0A835UI57_VANPL</name>
<evidence type="ECO:0000313" key="1">
    <source>
        <dbReference type="EMBL" id="KAG0462577.1"/>
    </source>
</evidence>
<feature type="non-terminal residue" evidence="1">
    <location>
        <position position="74"/>
    </location>
</feature>
<dbReference type="AlphaFoldDB" id="A0A835UI57"/>
<comment type="caution">
    <text evidence="1">The sequence shown here is derived from an EMBL/GenBank/DDBJ whole genome shotgun (WGS) entry which is preliminary data.</text>
</comment>